<evidence type="ECO:0000313" key="3">
    <source>
        <dbReference type="Proteomes" id="UP000287188"/>
    </source>
</evidence>
<dbReference type="RefSeq" id="WP_126554673.1">
    <property type="nucleotide sequence ID" value="NZ_BIFS01000002.1"/>
</dbReference>
<name>A0A402ASR0_9CHLR</name>
<dbReference type="OrthoDB" id="165981at2"/>
<proteinExistence type="predicted"/>
<reference evidence="3" key="1">
    <citation type="submission" date="2018-12" db="EMBL/GenBank/DDBJ databases">
        <title>Tengunoibacter tsumagoiensis gen. nov., sp. nov., Dictyobacter kobayashii sp. nov., D. alpinus sp. nov., and D. joshuensis sp. nov. and description of Dictyobacteraceae fam. nov. within the order Ktedonobacterales isolated from Tengu-no-mugimeshi.</title>
        <authorList>
            <person name="Wang C.M."/>
            <person name="Zheng Y."/>
            <person name="Sakai Y."/>
            <person name="Toyoda A."/>
            <person name="Minakuchi Y."/>
            <person name="Abe K."/>
            <person name="Yokota A."/>
            <person name="Yabe S."/>
        </authorList>
    </citation>
    <scope>NUCLEOTIDE SEQUENCE [LARGE SCALE GENOMIC DNA]</scope>
    <source>
        <strain evidence="3">Uno11</strain>
    </source>
</reference>
<protein>
    <submittedName>
        <fullName evidence="2">Uncharacterized protein</fullName>
    </submittedName>
</protein>
<dbReference type="AlphaFoldDB" id="A0A402ASR0"/>
<evidence type="ECO:0000313" key="2">
    <source>
        <dbReference type="EMBL" id="GCE22122.1"/>
    </source>
</evidence>
<dbReference type="EMBL" id="BIFS01000002">
    <property type="protein sequence ID" value="GCE22122.1"/>
    <property type="molecule type" value="Genomic_DNA"/>
</dbReference>
<feature type="region of interest" description="Disordered" evidence="1">
    <location>
        <begin position="62"/>
        <end position="83"/>
    </location>
</feature>
<comment type="caution">
    <text evidence="2">The sequence shown here is derived from an EMBL/GenBank/DDBJ whole genome shotgun (WGS) entry which is preliminary data.</text>
</comment>
<accession>A0A402ASR0</accession>
<organism evidence="2 3">
    <name type="scientific">Dictyobacter kobayashii</name>
    <dbReference type="NCBI Taxonomy" id="2014872"/>
    <lineage>
        <taxon>Bacteria</taxon>
        <taxon>Bacillati</taxon>
        <taxon>Chloroflexota</taxon>
        <taxon>Ktedonobacteria</taxon>
        <taxon>Ktedonobacterales</taxon>
        <taxon>Dictyobacteraceae</taxon>
        <taxon>Dictyobacter</taxon>
    </lineage>
</organism>
<evidence type="ECO:0000256" key="1">
    <source>
        <dbReference type="SAM" id="MobiDB-lite"/>
    </source>
</evidence>
<gene>
    <name evidence="2" type="ORF">KDK_59220</name>
</gene>
<keyword evidence="3" id="KW-1185">Reference proteome</keyword>
<dbReference type="Proteomes" id="UP000287188">
    <property type="component" value="Unassembled WGS sequence"/>
</dbReference>
<sequence length="83" mass="9265">MSRLRRFIQVSLIGTVFLCFLAAWRRSAKSGAAGTIIKHPVATPANDVLQYWTADKMRHAQATNLPKTDALERGKQHPPTPRP</sequence>